<dbReference type="RefSeq" id="WP_108777153.1">
    <property type="nucleotide sequence ID" value="NZ_CP029186.1"/>
</dbReference>
<accession>A0A2S1QVK0</accession>
<dbReference type="OrthoDB" id="8773442at2"/>
<dbReference type="EMBL" id="CP029186">
    <property type="protein sequence ID" value="AWH84447.1"/>
    <property type="molecule type" value="Genomic_DNA"/>
</dbReference>
<proteinExistence type="predicted"/>
<reference evidence="1 2" key="1">
    <citation type="submission" date="2018-04" db="EMBL/GenBank/DDBJ databases">
        <title>Genome sequencing of Flavobacterium sp. HYN0059.</title>
        <authorList>
            <person name="Yi H."/>
            <person name="Baek C."/>
        </authorList>
    </citation>
    <scope>NUCLEOTIDE SEQUENCE [LARGE SCALE GENOMIC DNA]</scope>
    <source>
        <strain evidence="1 2">HYN0059</strain>
    </source>
</reference>
<dbReference type="InterPro" id="IPR029063">
    <property type="entry name" value="SAM-dependent_MTases_sf"/>
</dbReference>
<dbReference type="SUPFAM" id="SSF53335">
    <property type="entry name" value="S-adenosyl-L-methionine-dependent methyltransferases"/>
    <property type="match status" value="1"/>
</dbReference>
<gene>
    <name evidence="1" type="ORF">HYN59_04640</name>
</gene>
<dbReference type="CDD" id="cd02440">
    <property type="entry name" value="AdoMet_MTases"/>
    <property type="match status" value="1"/>
</dbReference>
<sequence length="220" mass="25379">MNYSDKAASYYANIRHDLVRLADRKKNSLKVLEIGAAYGETLYFLKQQGIASEVVGIDIFEDTKNTQNYKPLDRFIFGNIEELDFPEYNGYFDLILLPDVLEHLIEPKKVLAKVNSFLAPGGEVLVSMPNIRHYSAFSKIYLKGDFGYEESGLFDYTHMRFYCRKNMVTLLDKSGFQVVYQESSIKNYKGRSVAKMINIITLGIFEEFFSVQYFLKAKKA</sequence>
<keyword evidence="2" id="KW-1185">Reference proteome</keyword>
<evidence type="ECO:0008006" key="3">
    <source>
        <dbReference type="Google" id="ProtNLM"/>
    </source>
</evidence>
<dbReference type="AlphaFoldDB" id="A0A2S1QVK0"/>
<evidence type="ECO:0000313" key="1">
    <source>
        <dbReference type="EMBL" id="AWH84447.1"/>
    </source>
</evidence>
<evidence type="ECO:0000313" key="2">
    <source>
        <dbReference type="Proteomes" id="UP000244929"/>
    </source>
</evidence>
<dbReference type="Gene3D" id="3.40.50.150">
    <property type="entry name" value="Vaccinia Virus protein VP39"/>
    <property type="match status" value="1"/>
</dbReference>
<organism evidence="1 2">
    <name type="scientific">Flavobacterium album</name>
    <dbReference type="NCBI Taxonomy" id="2175091"/>
    <lineage>
        <taxon>Bacteria</taxon>
        <taxon>Pseudomonadati</taxon>
        <taxon>Bacteroidota</taxon>
        <taxon>Flavobacteriia</taxon>
        <taxon>Flavobacteriales</taxon>
        <taxon>Flavobacteriaceae</taxon>
        <taxon>Flavobacterium</taxon>
    </lineage>
</organism>
<name>A0A2S1QVK0_9FLAO</name>
<dbReference type="Pfam" id="PF13489">
    <property type="entry name" value="Methyltransf_23"/>
    <property type="match status" value="1"/>
</dbReference>
<dbReference type="KEGG" id="falb:HYN59_04640"/>
<protein>
    <recommendedName>
        <fullName evidence="3">Class I SAM-dependent methyltransferase</fullName>
    </recommendedName>
</protein>
<dbReference type="PANTHER" id="PTHR43861">
    <property type="entry name" value="TRANS-ACONITATE 2-METHYLTRANSFERASE-RELATED"/>
    <property type="match status" value="1"/>
</dbReference>
<dbReference type="Proteomes" id="UP000244929">
    <property type="component" value="Chromosome"/>
</dbReference>